<dbReference type="Pfam" id="PF13532">
    <property type="entry name" value="2OG-FeII_Oxy_2"/>
    <property type="match status" value="1"/>
</dbReference>
<organism evidence="2 3">
    <name type="scientific">Dulcicalothrix desertica PCC 7102</name>
    <dbReference type="NCBI Taxonomy" id="232991"/>
    <lineage>
        <taxon>Bacteria</taxon>
        <taxon>Bacillati</taxon>
        <taxon>Cyanobacteriota</taxon>
        <taxon>Cyanophyceae</taxon>
        <taxon>Nostocales</taxon>
        <taxon>Calotrichaceae</taxon>
        <taxon>Dulcicalothrix</taxon>
    </lineage>
</organism>
<comment type="caution">
    <text evidence="2">The sequence shown here is derived from an EMBL/GenBank/DDBJ whole genome shotgun (WGS) entry which is preliminary data.</text>
</comment>
<dbReference type="InterPro" id="IPR032854">
    <property type="entry name" value="ALKBH3"/>
</dbReference>
<accession>A0A433VGP1</accession>
<dbReference type="PANTHER" id="PTHR31212:SF5">
    <property type="entry name" value="ISOCHORISMATASE FAMILY PROTEIN FAMILY (AFU_ORTHOLOGUE AFUA_3G14500)"/>
    <property type="match status" value="1"/>
</dbReference>
<gene>
    <name evidence="2" type="ORF">DSM106972_040830</name>
</gene>
<protein>
    <recommendedName>
        <fullName evidence="1">Fe2OG dioxygenase domain-containing protein</fullName>
    </recommendedName>
</protein>
<dbReference type="SUPFAM" id="SSF51197">
    <property type="entry name" value="Clavaminate synthase-like"/>
    <property type="match status" value="1"/>
</dbReference>
<dbReference type="GO" id="GO:0006307">
    <property type="term" value="P:DNA alkylation repair"/>
    <property type="evidence" value="ECO:0007669"/>
    <property type="project" value="InterPro"/>
</dbReference>
<dbReference type="GO" id="GO:0051213">
    <property type="term" value="F:dioxygenase activity"/>
    <property type="evidence" value="ECO:0007669"/>
    <property type="project" value="InterPro"/>
</dbReference>
<feature type="domain" description="Fe2OG dioxygenase" evidence="1">
    <location>
        <begin position="101"/>
        <end position="203"/>
    </location>
</feature>
<keyword evidence="3" id="KW-1185">Reference proteome</keyword>
<evidence type="ECO:0000313" key="3">
    <source>
        <dbReference type="Proteomes" id="UP000271624"/>
    </source>
</evidence>
<name>A0A433VGP1_9CYAN</name>
<dbReference type="InterPro" id="IPR027450">
    <property type="entry name" value="AlkB-like"/>
</dbReference>
<evidence type="ECO:0000313" key="2">
    <source>
        <dbReference type="EMBL" id="RUT05262.1"/>
    </source>
</evidence>
<dbReference type="InterPro" id="IPR037151">
    <property type="entry name" value="AlkB-like_sf"/>
</dbReference>
<proteinExistence type="predicted"/>
<evidence type="ECO:0000259" key="1">
    <source>
        <dbReference type="PROSITE" id="PS51471"/>
    </source>
</evidence>
<dbReference type="AlphaFoldDB" id="A0A433VGP1"/>
<dbReference type="Proteomes" id="UP000271624">
    <property type="component" value="Unassembled WGS sequence"/>
</dbReference>
<dbReference type="InterPro" id="IPR005123">
    <property type="entry name" value="Oxoglu/Fe-dep_dioxygenase_dom"/>
</dbReference>
<dbReference type="Gene3D" id="2.60.120.590">
    <property type="entry name" value="Alpha-ketoglutarate-dependent dioxygenase AlkB-like"/>
    <property type="match status" value="1"/>
</dbReference>
<dbReference type="PANTHER" id="PTHR31212">
    <property type="entry name" value="ALPHA-KETOGLUTARATE-DEPENDENT DIOXYGENASE ALKB HOMOLOG 3"/>
    <property type="match status" value="1"/>
</dbReference>
<sequence length="206" mass="24139">MNKIYINMLNTQIFTLHQLDESHEFWTACLPNEINFNQSQFDELWDMHPSDFKVLKIHGRLVKTPRWQEVYGVDYHYTGVVNKALPIPPLLKPLHLWSQHNIDSCLNGMVINWYDGQLGHYMGKHRDSTVNMVQGASIVIISFGEERIFRLRPWKGKGYKDFTTTQGSVFVIPYQTNKAWTHEVISSKRHLGKRISITFRGFEVDM</sequence>
<reference evidence="2" key="1">
    <citation type="submission" date="2018-12" db="EMBL/GenBank/DDBJ databases">
        <authorList>
            <person name="Will S."/>
            <person name="Neumann-Schaal M."/>
            <person name="Henke P."/>
        </authorList>
    </citation>
    <scope>NUCLEOTIDE SEQUENCE</scope>
    <source>
        <strain evidence="2">PCC 7102</strain>
    </source>
</reference>
<dbReference type="PROSITE" id="PS51471">
    <property type="entry name" value="FE2OG_OXY"/>
    <property type="match status" value="1"/>
</dbReference>
<reference evidence="2" key="2">
    <citation type="journal article" date="2019" name="Genome Biol. Evol.">
        <title>Day and night: Metabolic profiles and evolutionary relationships of six axenic non-marine cyanobacteria.</title>
        <authorList>
            <person name="Will S.E."/>
            <person name="Henke P."/>
            <person name="Boedeker C."/>
            <person name="Huang S."/>
            <person name="Brinkmann H."/>
            <person name="Rohde M."/>
            <person name="Jarek M."/>
            <person name="Friedl T."/>
            <person name="Seufert S."/>
            <person name="Schumacher M."/>
            <person name="Overmann J."/>
            <person name="Neumann-Schaal M."/>
            <person name="Petersen J."/>
        </authorList>
    </citation>
    <scope>NUCLEOTIDE SEQUENCE [LARGE SCALE GENOMIC DNA]</scope>
    <source>
        <strain evidence="2">PCC 7102</strain>
    </source>
</reference>
<dbReference type="EMBL" id="RSCL01000009">
    <property type="protein sequence ID" value="RUT05262.1"/>
    <property type="molecule type" value="Genomic_DNA"/>
</dbReference>